<evidence type="ECO:0000256" key="5">
    <source>
        <dbReference type="ARBA" id="ARBA00022989"/>
    </source>
</evidence>
<evidence type="ECO:0000256" key="1">
    <source>
        <dbReference type="ARBA" id="ARBA00004651"/>
    </source>
</evidence>
<dbReference type="PANTHER" id="PTHR42703">
    <property type="entry name" value="NADH DEHYDROGENASE"/>
    <property type="match status" value="1"/>
</dbReference>
<feature type="transmembrane region" description="Helical" evidence="8">
    <location>
        <begin position="29"/>
        <end position="50"/>
    </location>
</feature>
<proteinExistence type="inferred from homology"/>
<evidence type="ECO:0000256" key="6">
    <source>
        <dbReference type="ARBA" id="ARBA00023136"/>
    </source>
</evidence>
<keyword evidence="4 7" id="KW-0812">Transmembrane</keyword>
<evidence type="ECO:0000313" key="11">
    <source>
        <dbReference type="Proteomes" id="UP000075391"/>
    </source>
</evidence>
<evidence type="ECO:0000256" key="7">
    <source>
        <dbReference type="RuleBase" id="RU000320"/>
    </source>
</evidence>
<organism evidence="10 11">
    <name type="scientific">Bdellovibrio bacteriovorus</name>
    <dbReference type="NCBI Taxonomy" id="959"/>
    <lineage>
        <taxon>Bacteria</taxon>
        <taxon>Pseudomonadati</taxon>
        <taxon>Bdellovibrionota</taxon>
        <taxon>Bdellovibrionia</taxon>
        <taxon>Bdellovibrionales</taxon>
        <taxon>Pseudobdellovibrionaceae</taxon>
        <taxon>Bdellovibrio</taxon>
    </lineage>
</organism>
<feature type="transmembrane region" description="Helical" evidence="8">
    <location>
        <begin position="70"/>
        <end position="95"/>
    </location>
</feature>
<feature type="transmembrane region" description="Helical" evidence="8">
    <location>
        <begin position="6"/>
        <end position="22"/>
    </location>
</feature>
<feature type="domain" description="NADH:quinone oxidoreductase/Mrp antiporter transmembrane" evidence="9">
    <location>
        <begin position="125"/>
        <end position="415"/>
    </location>
</feature>
<keyword evidence="5 8" id="KW-1133">Transmembrane helix</keyword>
<feature type="transmembrane region" description="Helical" evidence="8">
    <location>
        <begin position="160"/>
        <end position="179"/>
    </location>
</feature>
<dbReference type="InterPro" id="IPR050586">
    <property type="entry name" value="CPA3_Na-H_Antiporter_D"/>
</dbReference>
<dbReference type="GO" id="GO:0005886">
    <property type="term" value="C:plasma membrane"/>
    <property type="evidence" value="ECO:0007669"/>
    <property type="project" value="UniProtKB-SubCell"/>
</dbReference>
<comment type="caution">
    <text evidence="10">The sequence shown here is derived from an EMBL/GenBank/DDBJ whole genome shotgun (WGS) entry which is preliminary data.</text>
</comment>
<feature type="transmembrane region" description="Helical" evidence="8">
    <location>
        <begin position="365"/>
        <end position="390"/>
    </location>
</feature>
<comment type="similarity">
    <text evidence="2">Belongs to the CPA3 antiporters (TC 2.A.63) subunit D family.</text>
</comment>
<accession>A0A150WSX6</accession>
<comment type="subcellular location">
    <subcellularLocation>
        <location evidence="1">Cell membrane</location>
        <topology evidence="1">Multi-pass membrane protein</topology>
    </subcellularLocation>
    <subcellularLocation>
        <location evidence="7">Membrane</location>
        <topology evidence="7">Multi-pass membrane protein</topology>
    </subcellularLocation>
</comment>
<reference evidence="10 11" key="1">
    <citation type="submission" date="2016-03" db="EMBL/GenBank/DDBJ databases">
        <authorList>
            <person name="Ploux O."/>
        </authorList>
    </citation>
    <scope>NUCLEOTIDE SEQUENCE [LARGE SCALE GENOMIC DNA]</scope>
    <source>
        <strain evidence="10 11">BER2</strain>
    </source>
</reference>
<dbReference type="Pfam" id="PF00361">
    <property type="entry name" value="Proton_antipo_M"/>
    <property type="match status" value="1"/>
</dbReference>
<keyword evidence="3" id="KW-1003">Cell membrane</keyword>
<feature type="transmembrane region" description="Helical" evidence="8">
    <location>
        <begin position="238"/>
        <end position="258"/>
    </location>
</feature>
<name>A0A150WSX6_BDEBC</name>
<dbReference type="PANTHER" id="PTHR42703:SF1">
    <property type="entry name" value="NA(+)_H(+) ANTIPORTER SUBUNIT D1"/>
    <property type="match status" value="1"/>
</dbReference>
<evidence type="ECO:0000256" key="2">
    <source>
        <dbReference type="ARBA" id="ARBA00005346"/>
    </source>
</evidence>
<dbReference type="PRINTS" id="PR01437">
    <property type="entry name" value="NUOXDRDTASE4"/>
</dbReference>
<feature type="transmembrane region" description="Helical" evidence="8">
    <location>
        <begin position="443"/>
        <end position="463"/>
    </location>
</feature>
<evidence type="ECO:0000313" key="10">
    <source>
        <dbReference type="EMBL" id="KYG67598.1"/>
    </source>
</evidence>
<evidence type="ECO:0000259" key="9">
    <source>
        <dbReference type="Pfam" id="PF00361"/>
    </source>
</evidence>
<feature type="transmembrane region" description="Helical" evidence="8">
    <location>
        <begin position="301"/>
        <end position="328"/>
    </location>
</feature>
<dbReference type="GO" id="GO:0008137">
    <property type="term" value="F:NADH dehydrogenase (ubiquinone) activity"/>
    <property type="evidence" value="ECO:0007669"/>
    <property type="project" value="InterPro"/>
</dbReference>
<dbReference type="InterPro" id="IPR001750">
    <property type="entry name" value="ND/Mrp_TM"/>
</dbReference>
<dbReference type="Proteomes" id="UP000075391">
    <property type="component" value="Unassembled WGS sequence"/>
</dbReference>
<keyword evidence="6 8" id="KW-0472">Membrane</keyword>
<dbReference type="GO" id="GO:0042773">
    <property type="term" value="P:ATP synthesis coupled electron transport"/>
    <property type="evidence" value="ECO:0007669"/>
    <property type="project" value="InterPro"/>
</dbReference>
<feature type="transmembrane region" description="Helical" evidence="8">
    <location>
        <begin position="199"/>
        <end position="226"/>
    </location>
</feature>
<dbReference type="OrthoDB" id="5288794at2"/>
<sequence length="485" mass="53039">MIAVLPVALCLILALSSLLLRNSLKAQRMLASVGSFTVLGLSLFIFYQVWKSGPLLLAFGNWQPPFGITFRIDLLSAALLVVSSLIYFSGVLVSIGSLNLRVEVRGYYPLFHFLMLGILGSFSTGDLFNLYVWFEILLMSSFFLATLLKNKNAVQGGFKYAILSVISSFIFLGGVALIYSGTGTLNLDQLSKISSSVPASAFTVGLGLLSFAFMIKAGLFPFYFWLPASYPYVVTPMAAVFSGLLTKVGLYGLVRILAPHLPLLDSSLAFLIQALALISMLLGVLGAISQDNMKGILSFHIISQVGYIALALALGTGVGLAACIYYLLHHMVVKTNLFFVVSYIESREKRNQVSKIGGLLDRDPLLAILFAIPALSLAGIPPLSGFWAKVFALKALLASKEVLGVLFSLAVSLLTMMSMLKIWLGVFLKPSPHFHNNPKPARWLWFIVPLILLNLWTVTMGLYSNQVFEVAQKISRELRHEGHQP</sequence>
<feature type="transmembrane region" description="Helical" evidence="8">
    <location>
        <begin position="402"/>
        <end position="423"/>
    </location>
</feature>
<protein>
    <recommendedName>
        <fullName evidence="9">NADH:quinone oxidoreductase/Mrp antiporter transmembrane domain-containing protein</fullName>
    </recommendedName>
</protein>
<feature type="transmembrane region" description="Helical" evidence="8">
    <location>
        <begin position="130"/>
        <end position="148"/>
    </location>
</feature>
<feature type="transmembrane region" description="Helical" evidence="8">
    <location>
        <begin position="270"/>
        <end position="289"/>
    </location>
</feature>
<evidence type="ECO:0000256" key="3">
    <source>
        <dbReference type="ARBA" id="ARBA00022475"/>
    </source>
</evidence>
<feature type="transmembrane region" description="Helical" evidence="8">
    <location>
        <begin position="107"/>
        <end position="124"/>
    </location>
</feature>
<dbReference type="InterPro" id="IPR003918">
    <property type="entry name" value="NADH_UbQ_OxRdtase"/>
</dbReference>
<evidence type="ECO:0000256" key="4">
    <source>
        <dbReference type="ARBA" id="ARBA00022692"/>
    </source>
</evidence>
<evidence type="ECO:0000256" key="8">
    <source>
        <dbReference type="SAM" id="Phobius"/>
    </source>
</evidence>
<dbReference type="RefSeq" id="WP_063243308.1">
    <property type="nucleotide sequence ID" value="NZ_LUKF01000008.1"/>
</dbReference>
<dbReference type="AlphaFoldDB" id="A0A150WSX6"/>
<gene>
    <name evidence="10" type="ORF">AZI85_17105</name>
</gene>
<dbReference type="EMBL" id="LUKF01000008">
    <property type="protein sequence ID" value="KYG67598.1"/>
    <property type="molecule type" value="Genomic_DNA"/>
</dbReference>